<dbReference type="KEGG" id="bfo:118430420"/>
<proteinExistence type="predicted"/>
<evidence type="ECO:0000256" key="1">
    <source>
        <dbReference type="SAM" id="MobiDB-lite"/>
    </source>
</evidence>
<dbReference type="AlphaFoldDB" id="C3ZLY7"/>
<evidence type="ECO:0000313" key="2">
    <source>
        <dbReference type="EMBL" id="EEN46468.1"/>
    </source>
</evidence>
<evidence type="ECO:0000313" key="4">
    <source>
        <dbReference type="RefSeq" id="XP_035697174.1"/>
    </source>
</evidence>
<dbReference type="Proteomes" id="UP000001554">
    <property type="component" value="Chromosome 14"/>
</dbReference>
<protein>
    <submittedName>
        <fullName evidence="4">Uncharacterized protein LOC118430420</fullName>
    </submittedName>
</protein>
<dbReference type="InParanoid" id="C3ZLY7"/>
<feature type="compositionally biased region" description="Basic and acidic residues" evidence="1">
    <location>
        <begin position="160"/>
        <end position="169"/>
    </location>
</feature>
<gene>
    <name evidence="4" type="primary">LOC118430420</name>
    <name evidence="2" type="ORF">BRAFLDRAFT_124567</name>
</gene>
<name>C3ZLY7_BRAFL</name>
<feature type="compositionally biased region" description="Basic and acidic residues" evidence="1">
    <location>
        <begin position="119"/>
        <end position="133"/>
    </location>
</feature>
<dbReference type="EMBL" id="GG666642">
    <property type="protein sequence ID" value="EEN46468.1"/>
    <property type="molecule type" value="Genomic_DNA"/>
</dbReference>
<feature type="region of interest" description="Disordered" evidence="1">
    <location>
        <begin position="263"/>
        <end position="288"/>
    </location>
</feature>
<dbReference type="GeneID" id="118430420"/>
<dbReference type="OMA" id="FYIHPAT"/>
<evidence type="ECO:0000313" key="3">
    <source>
        <dbReference type="Proteomes" id="UP000001554"/>
    </source>
</evidence>
<feature type="compositionally biased region" description="Polar residues" evidence="1">
    <location>
        <begin position="144"/>
        <end position="158"/>
    </location>
</feature>
<reference evidence="3" key="2">
    <citation type="journal article" date="2020" name="Nat. Ecol. Evol.">
        <title>Deeply conserved synteny resolves early events in vertebrate evolution.</title>
        <authorList>
            <person name="Simakov O."/>
            <person name="Marletaz F."/>
            <person name="Yue J.X."/>
            <person name="O'Connell B."/>
            <person name="Jenkins J."/>
            <person name="Brandt A."/>
            <person name="Calef R."/>
            <person name="Tung C.H."/>
            <person name="Huang T.K."/>
            <person name="Schmutz J."/>
            <person name="Satoh N."/>
            <person name="Yu J.K."/>
            <person name="Putnam N.H."/>
            <person name="Green R.E."/>
            <person name="Rokhsar D.S."/>
        </authorList>
    </citation>
    <scope>NUCLEOTIDE SEQUENCE [LARGE SCALE GENOMIC DNA]</scope>
    <source>
        <strain evidence="3">S238N-H82</strain>
    </source>
</reference>
<reference evidence="2" key="1">
    <citation type="journal article" date="2008" name="Nature">
        <title>The amphioxus genome and the evolution of the chordate karyotype.</title>
        <authorList>
            <consortium name="US DOE Joint Genome Institute (JGI-PGF)"/>
            <person name="Putnam N.H."/>
            <person name="Butts T."/>
            <person name="Ferrier D.E.K."/>
            <person name="Furlong R.F."/>
            <person name="Hellsten U."/>
            <person name="Kawashima T."/>
            <person name="Robinson-Rechavi M."/>
            <person name="Shoguchi E."/>
            <person name="Terry A."/>
            <person name="Yu J.-K."/>
            <person name="Benito-Gutierrez E.L."/>
            <person name="Dubchak I."/>
            <person name="Garcia-Fernandez J."/>
            <person name="Gibson-Brown J.J."/>
            <person name="Grigoriev I.V."/>
            <person name="Horton A.C."/>
            <person name="de Jong P.J."/>
            <person name="Jurka J."/>
            <person name="Kapitonov V.V."/>
            <person name="Kohara Y."/>
            <person name="Kuroki Y."/>
            <person name="Lindquist E."/>
            <person name="Lucas S."/>
            <person name="Osoegawa K."/>
            <person name="Pennacchio L.A."/>
            <person name="Salamov A.A."/>
            <person name="Satou Y."/>
            <person name="Sauka-Spengler T."/>
            <person name="Schmutz J."/>
            <person name="Shin-I T."/>
            <person name="Toyoda A."/>
            <person name="Bronner-Fraser M."/>
            <person name="Fujiyama A."/>
            <person name="Holland L.Z."/>
            <person name="Holland P.W.H."/>
            <person name="Satoh N."/>
            <person name="Rokhsar D.S."/>
        </authorList>
    </citation>
    <scope>NUCLEOTIDE SEQUENCE [LARGE SCALE GENOMIC DNA]</scope>
    <source>
        <strain evidence="2">S238N-H82</strain>
        <tissue evidence="2">Testes</tissue>
    </source>
</reference>
<dbReference type="RefSeq" id="XP_035697174.1">
    <property type="nucleotide sequence ID" value="XM_035841281.1"/>
</dbReference>
<dbReference type="OrthoDB" id="10002722at2759"/>
<organism>
    <name type="scientific">Branchiostoma floridae</name>
    <name type="common">Florida lancelet</name>
    <name type="synonym">Amphioxus</name>
    <dbReference type="NCBI Taxonomy" id="7739"/>
    <lineage>
        <taxon>Eukaryota</taxon>
        <taxon>Metazoa</taxon>
        <taxon>Chordata</taxon>
        <taxon>Cephalochordata</taxon>
        <taxon>Leptocardii</taxon>
        <taxon>Amphioxiformes</taxon>
        <taxon>Branchiostomatidae</taxon>
        <taxon>Branchiostoma</taxon>
    </lineage>
</organism>
<accession>C3ZLY7</accession>
<reference evidence="4" key="3">
    <citation type="submission" date="2025-04" db="UniProtKB">
        <authorList>
            <consortium name="RefSeq"/>
        </authorList>
    </citation>
    <scope>IDENTIFICATION</scope>
    <source>
        <strain evidence="4">S238N-H82</strain>
        <tissue evidence="4">Testes</tissue>
    </source>
</reference>
<feature type="region of interest" description="Disordered" evidence="1">
    <location>
        <begin position="118"/>
        <end position="172"/>
    </location>
</feature>
<sequence>MPSIYGHKKTMTSIHTTYPPARNAETIVKVRAMNDQEERKRKVLLQQFEKENTVFMKNTAQEKKLFQGRLRNLQSTQCKMRSLSPTKHEVGMVSSETWKKNNNRRPVTEFGPRRNVGCIKEDTKNDTSKEREAASAIHVRSCSLPETTPSGTTENRCQSKQKDRKETHSRALTASDCFRKKMLELEREDHHLISTPPRVRHQLLVGRPRLQKENFHCNTDGVSQEFQKISKPSEPCETIAPDVGATSTSTGSSNVCLPSIAHQTATTRQKDHQQSKAAQEDKETSGASDLTAAKVGEWLNKLSSMADKPQEKIDHVKTNNHCDLNVSKDDAREWERVVDSRRTKRRFYIHPATCDVMKPRNIVSRVEEMSGRAGILAWLGLETQDSGAILQKPDTLTITSADV</sequence>
<feature type="compositionally biased region" description="Basic and acidic residues" evidence="1">
    <location>
        <begin position="268"/>
        <end position="284"/>
    </location>
</feature>
<keyword evidence="3" id="KW-1185">Reference proteome</keyword>